<accession>A0A4C1W0D9</accession>
<proteinExistence type="predicted"/>
<keyword evidence="2" id="KW-1185">Reference proteome</keyword>
<name>A0A4C1W0D9_EUMVA</name>
<dbReference type="Proteomes" id="UP000299102">
    <property type="component" value="Unassembled WGS sequence"/>
</dbReference>
<reference evidence="1 2" key="1">
    <citation type="journal article" date="2019" name="Commun. Biol.">
        <title>The bagworm genome reveals a unique fibroin gene that provides high tensile strength.</title>
        <authorList>
            <person name="Kono N."/>
            <person name="Nakamura H."/>
            <person name="Ohtoshi R."/>
            <person name="Tomita M."/>
            <person name="Numata K."/>
            <person name="Arakawa K."/>
        </authorList>
    </citation>
    <scope>NUCLEOTIDE SEQUENCE [LARGE SCALE GENOMIC DNA]</scope>
</reference>
<gene>
    <name evidence="1" type="ORF">EVAR_27147_1</name>
</gene>
<protein>
    <submittedName>
        <fullName evidence="1">Uncharacterized protein</fullName>
    </submittedName>
</protein>
<comment type="caution">
    <text evidence="1">The sequence shown here is derived from an EMBL/GenBank/DDBJ whole genome shotgun (WGS) entry which is preliminary data.</text>
</comment>
<organism evidence="1 2">
    <name type="scientific">Eumeta variegata</name>
    <name type="common">Bagworm moth</name>
    <name type="synonym">Eumeta japonica</name>
    <dbReference type="NCBI Taxonomy" id="151549"/>
    <lineage>
        <taxon>Eukaryota</taxon>
        <taxon>Metazoa</taxon>
        <taxon>Ecdysozoa</taxon>
        <taxon>Arthropoda</taxon>
        <taxon>Hexapoda</taxon>
        <taxon>Insecta</taxon>
        <taxon>Pterygota</taxon>
        <taxon>Neoptera</taxon>
        <taxon>Endopterygota</taxon>
        <taxon>Lepidoptera</taxon>
        <taxon>Glossata</taxon>
        <taxon>Ditrysia</taxon>
        <taxon>Tineoidea</taxon>
        <taxon>Psychidae</taxon>
        <taxon>Oiketicinae</taxon>
        <taxon>Eumeta</taxon>
    </lineage>
</organism>
<dbReference type="EMBL" id="BGZK01000445">
    <property type="protein sequence ID" value="GBP43979.1"/>
    <property type="molecule type" value="Genomic_DNA"/>
</dbReference>
<sequence>MDAALPRLEPYTCHRDFKDLRTELFDETTSSHRVQTPWHGSPLAVEQVQDGGKPLNANRHHRADVISGRGPLERRAVFAGAGVRKDHLKGVVEC</sequence>
<dbReference type="AlphaFoldDB" id="A0A4C1W0D9"/>
<evidence type="ECO:0000313" key="2">
    <source>
        <dbReference type="Proteomes" id="UP000299102"/>
    </source>
</evidence>
<evidence type="ECO:0000313" key="1">
    <source>
        <dbReference type="EMBL" id="GBP43979.1"/>
    </source>
</evidence>